<dbReference type="InterPro" id="IPR046700">
    <property type="entry name" value="DUF6570"/>
</dbReference>
<dbReference type="OrthoDB" id="5969700at2759"/>
<sequence>MRPYPLSSLSISRLPNWVSECSRCANDKHIPKLYSSGNNMDPGVVPTQIQGLTQAEEMFVSAVLPVMSIYKLPHGQYSYSDTSLISLKTLNRLLLLY</sequence>
<dbReference type="EnsemblMetazoa" id="Aqu2.1.00665_001">
    <property type="protein sequence ID" value="Aqu2.1.00665_001"/>
    <property type="gene ID" value="Aqu2.1.00665"/>
</dbReference>
<name>A0A1X7SF32_AMPQE</name>
<dbReference type="Pfam" id="PF20209">
    <property type="entry name" value="DUF6570"/>
    <property type="match status" value="1"/>
</dbReference>
<feature type="domain" description="DUF6570" evidence="1">
    <location>
        <begin position="28"/>
        <end position="77"/>
    </location>
</feature>
<organism evidence="2">
    <name type="scientific">Amphimedon queenslandica</name>
    <name type="common">Sponge</name>
    <dbReference type="NCBI Taxonomy" id="400682"/>
    <lineage>
        <taxon>Eukaryota</taxon>
        <taxon>Metazoa</taxon>
        <taxon>Porifera</taxon>
        <taxon>Demospongiae</taxon>
        <taxon>Heteroscleromorpha</taxon>
        <taxon>Haplosclerida</taxon>
        <taxon>Niphatidae</taxon>
        <taxon>Amphimedon</taxon>
    </lineage>
</organism>
<dbReference type="InParanoid" id="A0A1X7SF32"/>
<evidence type="ECO:0000313" key="2">
    <source>
        <dbReference type="EnsemblMetazoa" id="Aqu2.1.00665_001"/>
    </source>
</evidence>
<proteinExistence type="predicted"/>
<accession>A0A1X7SF32</accession>
<reference evidence="2" key="1">
    <citation type="submission" date="2017-05" db="UniProtKB">
        <authorList>
            <consortium name="EnsemblMetazoa"/>
        </authorList>
    </citation>
    <scope>IDENTIFICATION</scope>
</reference>
<dbReference type="AlphaFoldDB" id="A0A1X7SF32"/>
<protein>
    <recommendedName>
        <fullName evidence="1">DUF6570 domain-containing protein</fullName>
    </recommendedName>
</protein>
<evidence type="ECO:0000259" key="1">
    <source>
        <dbReference type="Pfam" id="PF20209"/>
    </source>
</evidence>